<keyword evidence="14" id="KW-0811">Translocation</keyword>
<dbReference type="GO" id="GO:0006405">
    <property type="term" value="P:RNA export from nucleus"/>
    <property type="evidence" value="ECO:0007669"/>
    <property type="project" value="TreeGrafter"/>
</dbReference>
<name>A0A9W3B136_BIOGL</name>
<feature type="region of interest" description="Disordered" evidence="18">
    <location>
        <begin position="531"/>
        <end position="552"/>
    </location>
</feature>
<comment type="subcellular location">
    <subcellularLocation>
        <location evidence="2">Nucleus membrane</location>
        <topology evidence="2">Peripheral membrane protein</topology>
        <orientation evidence="2">Nucleoplasmic side</orientation>
    </subcellularLocation>
    <subcellularLocation>
        <location evidence="1">Nucleus</location>
        <location evidence="1">Nuclear pore complex</location>
    </subcellularLocation>
    <subcellularLocation>
        <location evidence="3">Nucleus</location>
        <location evidence="3">Nucleoplasm</location>
    </subcellularLocation>
</comment>
<comment type="similarity">
    <text evidence="4">Belongs to the nucleoporin GLFG family.</text>
</comment>
<keyword evidence="13" id="KW-0653">Protein transport</keyword>
<dbReference type="SUPFAM" id="SSF82215">
    <property type="entry name" value="C-terminal autoproteolytic domain of nucleoporin nup98"/>
    <property type="match status" value="1"/>
</dbReference>
<evidence type="ECO:0000256" key="4">
    <source>
        <dbReference type="ARBA" id="ARBA00008926"/>
    </source>
</evidence>
<feature type="compositionally biased region" description="Gly residues" evidence="18">
    <location>
        <begin position="41"/>
        <end position="75"/>
    </location>
</feature>
<keyword evidence="17" id="KW-0539">Nucleus</keyword>
<dbReference type="GO" id="GO:0003723">
    <property type="term" value="F:RNA binding"/>
    <property type="evidence" value="ECO:0007669"/>
    <property type="project" value="TreeGrafter"/>
</dbReference>
<dbReference type="Pfam" id="PF12110">
    <property type="entry name" value="Nup96"/>
    <property type="match status" value="1"/>
</dbReference>
<keyword evidence="12" id="KW-0720">Serine protease</keyword>
<dbReference type="GO" id="GO:0051028">
    <property type="term" value="P:mRNA transport"/>
    <property type="evidence" value="ECO:0007669"/>
    <property type="project" value="UniProtKB-KW"/>
</dbReference>
<reference evidence="21" key="1">
    <citation type="submission" date="2025-08" db="UniProtKB">
        <authorList>
            <consortium name="RefSeq"/>
        </authorList>
    </citation>
    <scope>IDENTIFICATION</scope>
</reference>
<keyword evidence="15" id="KW-0906">Nuclear pore complex</keyword>
<evidence type="ECO:0000256" key="13">
    <source>
        <dbReference type="ARBA" id="ARBA00022927"/>
    </source>
</evidence>
<evidence type="ECO:0000256" key="14">
    <source>
        <dbReference type="ARBA" id="ARBA00023010"/>
    </source>
</evidence>
<dbReference type="GO" id="GO:0000973">
    <property type="term" value="P:post-transcriptional tethering of RNA polymerase II gene DNA at nuclear periphery"/>
    <property type="evidence" value="ECO:0007669"/>
    <property type="project" value="TreeGrafter"/>
</dbReference>
<evidence type="ECO:0000256" key="1">
    <source>
        <dbReference type="ARBA" id="ARBA00004567"/>
    </source>
</evidence>
<evidence type="ECO:0000256" key="12">
    <source>
        <dbReference type="ARBA" id="ARBA00022825"/>
    </source>
</evidence>
<evidence type="ECO:0000256" key="11">
    <source>
        <dbReference type="ARBA" id="ARBA00022816"/>
    </source>
</evidence>
<dbReference type="GO" id="GO:0031965">
    <property type="term" value="C:nuclear membrane"/>
    <property type="evidence" value="ECO:0007669"/>
    <property type="project" value="UniProtKB-SubCell"/>
</dbReference>
<dbReference type="GO" id="GO:0008139">
    <property type="term" value="F:nuclear localization sequence binding"/>
    <property type="evidence" value="ECO:0007669"/>
    <property type="project" value="TreeGrafter"/>
</dbReference>
<dbReference type="PANTHER" id="PTHR23198">
    <property type="entry name" value="NUCLEOPORIN"/>
    <property type="match status" value="1"/>
</dbReference>
<dbReference type="FunFam" id="1.10.10.2360:FF:000001">
    <property type="entry name" value="Nuclear pore complex protein Nup98-Nup96"/>
    <property type="match status" value="1"/>
</dbReference>
<dbReference type="Pfam" id="PF21240">
    <property type="entry name" value="Nup98_GLEBS"/>
    <property type="match status" value="1"/>
</dbReference>
<keyword evidence="7" id="KW-0645">Protease</keyword>
<evidence type="ECO:0000256" key="8">
    <source>
        <dbReference type="ARBA" id="ARBA00022737"/>
    </source>
</evidence>
<dbReference type="InterPro" id="IPR036903">
    <property type="entry name" value="Nup98_auto-Pept-S59_dom_sf"/>
</dbReference>
<dbReference type="GO" id="GO:0006606">
    <property type="term" value="P:protein import into nucleus"/>
    <property type="evidence" value="ECO:0007669"/>
    <property type="project" value="TreeGrafter"/>
</dbReference>
<evidence type="ECO:0000256" key="17">
    <source>
        <dbReference type="ARBA" id="ARBA00023242"/>
    </source>
</evidence>
<keyword evidence="10" id="KW-0068">Autocatalytic cleavage</keyword>
<keyword evidence="9" id="KW-0378">Hydrolase</keyword>
<dbReference type="Gene3D" id="1.10.10.2360">
    <property type="match status" value="1"/>
</dbReference>
<accession>A0A9W3B136</accession>
<dbReference type="GO" id="GO:0017056">
    <property type="term" value="F:structural constituent of nuclear pore"/>
    <property type="evidence" value="ECO:0007669"/>
    <property type="project" value="InterPro"/>
</dbReference>
<dbReference type="GO" id="GO:0044614">
    <property type="term" value="C:nuclear pore cytoplasmic filaments"/>
    <property type="evidence" value="ECO:0007669"/>
    <property type="project" value="TreeGrafter"/>
</dbReference>
<dbReference type="RefSeq" id="XP_055893193.1">
    <property type="nucleotide sequence ID" value="XM_056037218.1"/>
</dbReference>
<dbReference type="Proteomes" id="UP001165740">
    <property type="component" value="Chromosome 8"/>
</dbReference>
<evidence type="ECO:0000259" key="19">
    <source>
        <dbReference type="PROSITE" id="PS51434"/>
    </source>
</evidence>
<evidence type="ECO:0000256" key="5">
    <source>
        <dbReference type="ARBA" id="ARBA00013472"/>
    </source>
</evidence>
<evidence type="ECO:0000256" key="7">
    <source>
        <dbReference type="ARBA" id="ARBA00022670"/>
    </source>
</evidence>
<keyword evidence="6" id="KW-0813">Transport</keyword>
<dbReference type="PANTHER" id="PTHR23198:SF6">
    <property type="entry name" value="NUCLEAR PORE COMPLEX PROTEIN NUP98-NUP96"/>
    <property type="match status" value="1"/>
</dbReference>
<dbReference type="InterPro" id="IPR037665">
    <property type="entry name" value="Nucleoporin_S59-like"/>
</dbReference>
<dbReference type="GeneID" id="106054702"/>
<evidence type="ECO:0000256" key="10">
    <source>
        <dbReference type="ARBA" id="ARBA00022813"/>
    </source>
</evidence>
<dbReference type="FunFam" id="3.30.1610.10:FF:000001">
    <property type="entry name" value="Nuclear pore complex protein Nup98-Nup96"/>
    <property type="match status" value="1"/>
</dbReference>
<evidence type="ECO:0000256" key="6">
    <source>
        <dbReference type="ARBA" id="ARBA00022448"/>
    </source>
</evidence>
<dbReference type="Pfam" id="PF04096">
    <property type="entry name" value="Nucleoporin2"/>
    <property type="match status" value="1"/>
</dbReference>
<dbReference type="Gene3D" id="3.30.1610.10">
    <property type="entry name" value="Peptidase S59, nucleoporin"/>
    <property type="match status" value="1"/>
</dbReference>
<keyword evidence="11" id="KW-0509">mRNA transport</keyword>
<dbReference type="InterPro" id="IPR007230">
    <property type="entry name" value="Nup98_auto-Pept-S59_dom"/>
</dbReference>
<evidence type="ECO:0000256" key="16">
    <source>
        <dbReference type="ARBA" id="ARBA00023136"/>
    </source>
</evidence>
<dbReference type="GO" id="GO:0008236">
    <property type="term" value="F:serine-type peptidase activity"/>
    <property type="evidence" value="ECO:0007669"/>
    <property type="project" value="UniProtKB-KW"/>
</dbReference>
<evidence type="ECO:0000313" key="20">
    <source>
        <dbReference type="Proteomes" id="UP001165740"/>
    </source>
</evidence>
<evidence type="ECO:0000256" key="18">
    <source>
        <dbReference type="SAM" id="MobiDB-lite"/>
    </source>
</evidence>
<evidence type="ECO:0000256" key="3">
    <source>
        <dbReference type="ARBA" id="ARBA00004642"/>
    </source>
</evidence>
<keyword evidence="20" id="KW-1185">Reference proteome</keyword>
<dbReference type="GO" id="GO:0005654">
    <property type="term" value="C:nucleoplasm"/>
    <property type="evidence" value="ECO:0007669"/>
    <property type="project" value="UniProtKB-SubCell"/>
</dbReference>
<dbReference type="OrthoDB" id="3797628at2759"/>
<feature type="compositionally biased region" description="Low complexity" evidence="18">
    <location>
        <begin position="31"/>
        <end position="40"/>
    </location>
</feature>
<evidence type="ECO:0000256" key="9">
    <source>
        <dbReference type="ARBA" id="ARBA00022801"/>
    </source>
</evidence>
<evidence type="ECO:0000313" key="21">
    <source>
        <dbReference type="RefSeq" id="XP_055893193.1"/>
    </source>
</evidence>
<keyword evidence="16" id="KW-0472">Membrane</keyword>
<proteinExistence type="inferred from homology"/>
<evidence type="ECO:0000256" key="15">
    <source>
        <dbReference type="ARBA" id="ARBA00023132"/>
    </source>
</evidence>
<sequence length="1819" mass="196380">MFGQNKPTGFAGFGTTTSAFGGFGQSSSTFGSTGSAFGSQTPGGGTSLFGASGTTGGAGTGLFGQSSGTGFGQQQGTGAFSFGSATGSSTPGGLFGGASQTGTGSSSLFSTPSTATGFGAAKTGFSGFGSTPSQTSTGGLFGTNPGATPSLFSGATSAFGSVGGGTTIAFNPPSGQDTMMKSGITTNISTRHQCITAMKEYENKSLEELRFEDYNANRKAKQAGAPSTGSLFGQAQPTQPAASTGFVFGSGLTTGLQQSSTTGFGAFGSTNSSSAASTFSTNRPLFGTTTTTQSGFGFGSATGTQSTSLFGGAATRPLFGTTTQPSLTGSFFGSSAASAASNPVGFGTSTQSGGLFGASKPTGFGTATTSTIGFGTGTNLFAKPASTASTFGFGTNTSTTGFGATSGGLFSMKPNTGFGTATTGSLGLTGSSFGFGSGLSTSSTASTFGSTQAKPFGGFNFSSGPSIGSTGFGNTLGTGNTAGTFNIGGATTTLGTSVPATSQAPNSPHLLALASSPYGDNPLFWNLKQQSKERREDALKPTNPNAQKAVLSSANQYKVSTRPTAKIKPKSLHSLIAGGKTQLFEGLEDDEFSFGEDTFVPRKSVKKLVIRKSGSKSSDMSSSLHSDAAGDYCSQVKDLSNNKSLPPPITRPLNMSQNDNTLDNEAEALQVHKTPPPVRQITDSQNTSLDDSIVTNLGGGNNNRLSAADTTTSFLNTSDLDASCLPVDRSTPHPTGVTLTRPGYFTIPSLDEMMSYLDENGDCVVDNFTVGREGYGTIFFPGETNVAGMNLDEIIHFRRKEVVVYPDDDKKPPLGQGLNKKAEITLDFVWPTDRSTRKPINSPERLKMINYAHKLEETTAKLGAKFIDYRPETGSWVFQVYHFSKYGLLDDSDEDELTEQQKELLAQSAKDFLMVQKMKIQQINLDPKEKAKKLSAPCDQPQQFQVEDQIMLQGEEELSADDDSFEMQDSFLASSKKYDKDFQEDEGTDVGIDSKFLASSMGVSAKTIQGMKASFFGDLDEKKSGRRDIELDEEKDLRFSLKKSGDKMAAGLFGAFKYPATLSLPQSPALSDQQSKNGYEPVAFGKSGLFDVSLGKDLLRPKPQTFLQTPHVEHKLINSGMQSQDAPPRIVGTLVRHNTLHVKDSVLYNNQQPFVDAAFFMGRSFRVGWGLPWTLVHSGALIGIPEEDTQEVSLLPFAKGRAKTQPSTKSWMAHVEQVQVTDYMDTRDSKILSQQEALLTIQLEHSRFNMEDGCPVFVPEPGVAALHKIADLVRNGIADMSAHPDIKAQEHFKMVLSLCVALWGNLLEDADLDKEDVYRETQLRREMLSRWLTETGFPKVLEEMEAAQGKEGYLEKVFSKLTIGEISKACELAQAGRDHRLALLLSQAMGSMVTRHMLAVQLAQWAEQNTCQFISKLRLKIYCLLAGQLVWRPGSSEGDSTEDINTCHGLDWKRSLALHLWFKSPPNGTIQHALRQYQQGFESNENRRPYCARPLPPYLEEEEENDDSIFDTAYHLLCLYADKSYGLEALLSPTSSTPSHLDFRLSWHLLQVLQSLQYCHLSPYHTESIHVSFASQLEALGLWHWAAFVLLHIRDTGHRQQAVMSLLQRHIQLGDSLDERETFLVNELHIPSEWLHQAKAIRAHLEGNYATEAKHWILAGHYSRGHSLILQHLASDAIINDEDMFLKSYLEQLAPPERSLSILNWSTSGKVFLDFINIRQRIDQLKQSEPTAYDLEELEPDVLCLCNRVKNLPCYNAKDRLCQAEMSKTIANLLRTLVFLCGESPVQLLTKCIADLPMPEDYMRQELQALTSAYLLEIV</sequence>
<dbReference type="InterPro" id="IPR021967">
    <property type="entry name" value="Nup98_C"/>
</dbReference>
<feature type="region of interest" description="Disordered" evidence="18">
    <location>
        <begin position="31"/>
        <end position="84"/>
    </location>
</feature>
<dbReference type="OMA" id="PMGKGLN"/>
<dbReference type="GO" id="GO:0034398">
    <property type="term" value="P:telomere tethering at nuclear periphery"/>
    <property type="evidence" value="ECO:0007669"/>
    <property type="project" value="TreeGrafter"/>
</dbReference>
<evidence type="ECO:0000256" key="2">
    <source>
        <dbReference type="ARBA" id="ARBA00004620"/>
    </source>
</evidence>
<dbReference type="PROSITE" id="PS51434">
    <property type="entry name" value="NUP_C"/>
    <property type="match status" value="1"/>
</dbReference>
<protein>
    <recommendedName>
        <fullName evidence="5">Nuclear pore complex protein Nup98-Nup96</fullName>
    </recommendedName>
</protein>
<feature type="domain" description="Peptidase S59" evidence="19">
    <location>
        <begin position="741"/>
        <end position="883"/>
    </location>
</feature>
<feature type="region of interest" description="Disordered" evidence="18">
    <location>
        <begin position="637"/>
        <end position="659"/>
    </location>
</feature>
<feature type="compositionally biased region" description="Polar residues" evidence="18">
    <location>
        <begin position="542"/>
        <end position="552"/>
    </location>
</feature>
<organism evidence="20 21">
    <name type="scientific">Biomphalaria glabrata</name>
    <name type="common">Bloodfluke planorb</name>
    <name type="synonym">Freshwater snail</name>
    <dbReference type="NCBI Taxonomy" id="6526"/>
    <lineage>
        <taxon>Eukaryota</taxon>
        <taxon>Metazoa</taxon>
        <taxon>Spiralia</taxon>
        <taxon>Lophotrochozoa</taxon>
        <taxon>Mollusca</taxon>
        <taxon>Gastropoda</taxon>
        <taxon>Heterobranchia</taxon>
        <taxon>Euthyneura</taxon>
        <taxon>Panpulmonata</taxon>
        <taxon>Hygrophila</taxon>
        <taxon>Lymnaeoidea</taxon>
        <taxon>Planorbidae</taxon>
        <taxon>Biomphalaria</taxon>
    </lineage>
</organism>
<gene>
    <name evidence="21" type="primary">LOC106054702</name>
</gene>
<dbReference type="Gene3D" id="1.25.40.690">
    <property type="match status" value="1"/>
</dbReference>
<dbReference type="GO" id="GO:0006508">
    <property type="term" value="P:proteolysis"/>
    <property type="evidence" value="ECO:0007669"/>
    <property type="project" value="UniProtKB-KW"/>
</dbReference>
<keyword evidence="8" id="KW-0677">Repeat</keyword>